<dbReference type="PANTHER" id="PTHR23501">
    <property type="entry name" value="MAJOR FACILITATOR SUPERFAMILY"/>
    <property type="match status" value="1"/>
</dbReference>
<evidence type="ECO:0000256" key="5">
    <source>
        <dbReference type="ARBA" id="ARBA00023136"/>
    </source>
</evidence>
<dbReference type="Gene3D" id="1.20.1250.20">
    <property type="entry name" value="MFS general substrate transporter like domains"/>
    <property type="match status" value="2"/>
</dbReference>
<feature type="transmembrane region" description="Helical" evidence="6">
    <location>
        <begin position="202"/>
        <end position="223"/>
    </location>
</feature>
<keyword evidence="2" id="KW-0813">Transport</keyword>
<dbReference type="InterPro" id="IPR036259">
    <property type="entry name" value="MFS_trans_sf"/>
</dbReference>
<keyword evidence="3 6" id="KW-0812">Transmembrane</keyword>
<feature type="transmembrane region" description="Helical" evidence="6">
    <location>
        <begin position="411"/>
        <end position="434"/>
    </location>
</feature>
<keyword evidence="9" id="KW-1185">Reference proteome</keyword>
<dbReference type="InterPro" id="IPR010573">
    <property type="entry name" value="MFS_Str1/Tri12-like"/>
</dbReference>
<evidence type="ECO:0000256" key="2">
    <source>
        <dbReference type="ARBA" id="ARBA00022448"/>
    </source>
</evidence>
<evidence type="ECO:0000313" key="8">
    <source>
        <dbReference type="EMBL" id="KAL1890220.1"/>
    </source>
</evidence>
<evidence type="ECO:0000256" key="1">
    <source>
        <dbReference type="ARBA" id="ARBA00004141"/>
    </source>
</evidence>
<dbReference type="PROSITE" id="PS00216">
    <property type="entry name" value="SUGAR_TRANSPORT_1"/>
    <property type="match status" value="1"/>
</dbReference>
<keyword evidence="4 6" id="KW-1133">Transmembrane helix</keyword>
<protein>
    <recommendedName>
        <fullName evidence="7">Major facilitator superfamily (MFS) profile domain-containing protein</fullName>
    </recommendedName>
</protein>
<feature type="transmembrane region" description="Helical" evidence="6">
    <location>
        <begin position="169"/>
        <end position="196"/>
    </location>
</feature>
<feature type="transmembrane region" description="Helical" evidence="6">
    <location>
        <begin position="533"/>
        <end position="555"/>
    </location>
</feature>
<comment type="caution">
    <text evidence="8">The sequence shown here is derived from an EMBL/GenBank/DDBJ whole genome shotgun (WGS) entry which is preliminary data.</text>
</comment>
<feature type="transmembrane region" description="Helical" evidence="6">
    <location>
        <begin position="350"/>
        <end position="369"/>
    </location>
</feature>
<gene>
    <name evidence="8" type="ORF">Sste5346_008374</name>
</gene>
<proteinExistence type="predicted"/>
<evidence type="ECO:0000259" key="7">
    <source>
        <dbReference type="PROSITE" id="PS50850"/>
    </source>
</evidence>
<feature type="transmembrane region" description="Helical" evidence="6">
    <location>
        <begin position="137"/>
        <end position="157"/>
    </location>
</feature>
<reference evidence="8 9" key="1">
    <citation type="journal article" date="2024" name="IMA Fungus">
        <title>IMA Genome - F19 : A genome assembly and annotation guide to empower mycologists, including annotated draft genome sequences of Ceratocystis pirilliformis, Diaporthe australafricana, Fusarium ophioides, Paecilomyces lecythidis, and Sporothrix stenoceras.</title>
        <authorList>
            <person name="Aylward J."/>
            <person name="Wilson A.M."/>
            <person name="Visagie C.M."/>
            <person name="Spraker J."/>
            <person name="Barnes I."/>
            <person name="Buitendag C."/>
            <person name="Ceriani C."/>
            <person name="Del Mar Angel L."/>
            <person name="du Plessis D."/>
            <person name="Fuchs T."/>
            <person name="Gasser K."/>
            <person name="Kramer D."/>
            <person name="Li W."/>
            <person name="Munsamy K."/>
            <person name="Piso A."/>
            <person name="Price J.L."/>
            <person name="Sonnekus B."/>
            <person name="Thomas C."/>
            <person name="van der Nest A."/>
            <person name="van Dijk A."/>
            <person name="van Heerden A."/>
            <person name="van Vuuren N."/>
            <person name="Yilmaz N."/>
            <person name="Duong T.A."/>
            <person name="van der Merwe N.A."/>
            <person name="Wingfield M.J."/>
            <person name="Wingfield B.D."/>
        </authorList>
    </citation>
    <scope>NUCLEOTIDE SEQUENCE [LARGE SCALE GENOMIC DNA]</scope>
    <source>
        <strain evidence="8 9">CMW 5346</strain>
    </source>
</reference>
<accession>A0ABR3YQV0</accession>
<feature type="transmembrane region" description="Helical" evidence="6">
    <location>
        <begin position="46"/>
        <end position="71"/>
    </location>
</feature>
<feature type="domain" description="Major facilitator superfamily (MFS) profile" evidence="7">
    <location>
        <begin position="40"/>
        <end position="560"/>
    </location>
</feature>
<feature type="transmembrane region" description="Helical" evidence="6">
    <location>
        <begin position="276"/>
        <end position="293"/>
    </location>
</feature>
<feature type="transmembrane region" description="Helical" evidence="6">
    <location>
        <begin position="313"/>
        <end position="330"/>
    </location>
</feature>
<sequence>MAASDIDAAAKAADVEYDEYRQQPAAVAALGDIDEVPKNYYYSPRFIGTGFAIGINLLASTGGFAMIAPILGEIDASIGPGSIIWLSLVYTMMLAVGLTLVGQMSDVFGRRYFFIGGTLLGAVGATIASRAQTIPVAIGGEVLVGLSAATGYSYAFVIGELVPMKWRFLANAIIFWGSMPTAGFGSAISTAFVLYTEQGWRWAYYLLIIANVTAAALYSLFYFPPSFHQKHGADTIMRWVKNYDYIGMFLYVAGLLLFILGLSWGGSIYPWKSAGVIAPVIIGFFCLVGLMVYEAKAKIAEPLVPIHLFKNRGFLASAIVLSLGASVYYSQAIVWPSMAANVYSNGRAMWAGWAGTLVGIGITAGEIIGGTLAKHIGFFKYQLLVLITISTISLGAMTTCTPDTPKTAMGLVFLATTAVGWAEAIVLPACNICIEDQNEIGTATGIAGSMRSAISTVASTIYSVVLASRETTTLSTVVPKALTKAGLSAPSIEAYMAAVAAGETATDLGKISGVTADIIAIGSRAYQVAYADAYRTIFFTSIAFGVLALICATFVPNFDALLTDKVATQLNLSGKEVTTPANDEKV</sequence>
<keyword evidence="5 6" id="KW-0472">Membrane</keyword>
<name>A0ABR3YQV0_9PEZI</name>
<feature type="transmembrane region" description="Helical" evidence="6">
    <location>
        <begin position="83"/>
        <end position="101"/>
    </location>
</feature>
<feature type="transmembrane region" description="Helical" evidence="6">
    <location>
        <begin position="243"/>
        <end position="264"/>
    </location>
</feature>
<dbReference type="Pfam" id="PF06609">
    <property type="entry name" value="TRI12"/>
    <property type="match status" value="1"/>
</dbReference>
<dbReference type="InterPro" id="IPR020846">
    <property type="entry name" value="MFS_dom"/>
</dbReference>
<evidence type="ECO:0000256" key="6">
    <source>
        <dbReference type="SAM" id="Phobius"/>
    </source>
</evidence>
<dbReference type="Proteomes" id="UP001583186">
    <property type="component" value="Unassembled WGS sequence"/>
</dbReference>
<evidence type="ECO:0000256" key="4">
    <source>
        <dbReference type="ARBA" id="ARBA00022989"/>
    </source>
</evidence>
<dbReference type="PROSITE" id="PS50850">
    <property type="entry name" value="MFS"/>
    <property type="match status" value="1"/>
</dbReference>
<evidence type="ECO:0000256" key="3">
    <source>
        <dbReference type="ARBA" id="ARBA00022692"/>
    </source>
</evidence>
<organism evidence="8 9">
    <name type="scientific">Sporothrix stenoceras</name>
    <dbReference type="NCBI Taxonomy" id="5173"/>
    <lineage>
        <taxon>Eukaryota</taxon>
        <taxon>Fungi</taxon>
        <taxon>Dikarya</taxon>
        <taxon>Ascomycota</taxon>
        <taxon>Pezizomycotina</taxon>
        <taxon>Sordariomycetes</taxon>
        <taxon>Sordariomycetidae</taxon>
        <taxon>Ophiostomatales</taxon>
        <taxon>Ophiostomataceae</taxon>
        <taxon>Sporothrix</taxon>
    </lineage>
</organism>
<dbReference type="InterPro" id="IPR005829">
    <property type="entry name" value="Sugar_transporter_CS"/>
</dbReference>
<feature type="transmembrane region" description="Helical" evidence="6">
    <location>
        <begin position="113"/>
        <end position="131"/>
    </location>
</feature>
<dbReference type="SUPFAM" id="SSF103473">
    <property type="entry name" value="MFS general substrate transporter"/>
    <property type="match status" value="1"/>
</dbReference>
<dbReference type="PANTHER" id="PTHR23501:SF109">
    <property type="entry name" value="MAJOR FACILITATOR SUPERFAMILY (MFS) PROFILE DOMAIN-CONTAINING PROTEIN-RELATED"/>
    <property type="match status" value="1"/>
</dbReference>
<dbReference type="EMBL" id="JAWCUI010000064">
    <property type="protein sequence ID" value="KAL1890220.1"/>
    <property type="molecule type" value="Genomic_DNA"/>
</dbReference>
<comment type="subcellular location">
    <subcellularLocation>
        <location evidence="1">Membrane</location>
        <topology evidence="1">Multi-pass membrane protein</topology>
    </subcellularLocation>
</comment>
<evidence type="ECO:0000313" key="9">
    <source>
        <dbReference type="Proteomes" id="UP001583186"/>
    </source>
</evidence>
<feature type="transmembrane region" description="Helical" evidence="6">
    <location>
        <begin position="381"/>
        <end position="399"/>
    </location>
</feature>